<protein>
    <submittedName>
        <fullName evidence="3">Tetratricopeptide repeat protein</fullName>
    </submittedName>
</protein>
<dbReference type="PANTHER" id="PTHR12788:SF10">
    <property type="entry name" value="PROTEIN-TYROSINE SULFOTRANSFERASE"/>
    <property type="match status" value="1"/>
</dbReference>
<dbReference type="GO" id="GO:0008476">
    <property type="term" value="F:protein-tyrosine sulfotransferase activity"/>
    <property type="evidence" value="ECO:0007669"/>
    <property type="project" value="InterPro"/>
</dbReference>
<dbReference type="InterPro" id="IPR019734">
    <property type="entry name" value="TPR_rpt"/>
</dbReference>
<dbReference type="PROSITE" id="PS50005">
    <property type="entry name" value="TPR"/>
    <property type="match status" value="1"/>
</dbReference>
<feature type="repeat" description="TPR" evidence="2">
    <location>
        <begin position="46"/>
        <end position="79"/>
    </location>
</feature>
<evidence type="ECO:0000256" key="2">
    <source>
        <dbReference type="PROSITE-ProRule" id="PRU00339"/>
    </source>
</evidence>
<proteinExistence type="predicted"/>
<sequence>MDNLVKNPTTDASLLEASLWEAFDAGDIALALRHAKQLSGDYPQYASGWYSVSQLAYQLKNFKLATQAIENALKLVPHSSVYQLQLANLQGASGAIASLRNTLEHLDLTTLVTRYQLETAARLMVVIDDHRRALMLYEQVIDRGEADAQSYFNVATVCRFLGLLDRASEMLSRCLREDPKHTAARLLDAGLRKKTTDDNQVAALTALTGDYEVTPRARVEAGFALAKELEDLGDYKASFSYLSLAATLRRQHINYNLSNDLATIAELASTPVQVPKAMQEERWNGEGAIFVLGLPRSGTTLVDRILSMHSDVESIGEPNALPMSLNRLLVEQHAGRKIDRCRAVQLASELPGNAVASRYLSMIQPLLKGQKCFIDKLPLNYLNVGLIASAMPSAKIVLLERAPLDVIYAIYKTLFEDVYPFSYDLVELTRYYIAYRALVAHWLKEMPERIHRVSYESLVSNPTATIEPLTAFCGLEFEAAMVHPEHNEAASTTASATQVRQPIHRGSIERWRCYEKELEPVIQMLRNEGIDPYHY</sequence>
<dbReference type="InterPro" id="IPR026634">
    <property type="entry name" value="TPST-like"/>
</dbReference>
<accession>A0A3M0A022</accession>
<dbReference type="SUPFAM" id="SSF52540">
    <property type="entry name" value="P-loop containing nucleoside triphosphate hydrolases"/>
    <property type="match status" value="1"/>
</dbReference>
<reference evidence="3 4" key="1">
    <citation type="submission" date="2018-10" db="EMBL/GenBank/DDBJ databases">
        <title>Genomic Encyclopedia of Type Strains, Phase IV (KMG-IV): sequencing the most valuable type-strain genomes for metagenomic binning, comparative biology and taxonomic classification.</title>
        <authorList>
            <person name="Goeker M."/>
        </authorList>
    </citation>
    <scope>NUCLEOTIDE SEQUENCE [LARGE SCALE GENOMIC DNA]</scope>
    <source>
        <strain evidence="3 4">DSM 25080</strain>
    </source>
</reference>
<evidence type="ECO:0000256" key="1">
    <source>
        <dbReference type="ARBA" id="ARBA00022679"/>
    </source>
</evidence>
<comment type="caution">
    <text evidence="3">The sequence shown here is derived from an EMBL/GenBank/DDBJ whole genome shotgun (WGS) entry which is preliminary data.</text>
</comment>
<dbReference type="Proteomes" id="UP000267187">
    <property type="component" value="Unassembled WGS sequence"/>
</dbReference>
<dbReference type="InterPro" id="IPR027417">
    <property type="entry name" value="P-loop_NTPase"/>
</dbReference>
<keyword evidence="1" id="KW-0808">Transferase</keyword>
<dbReference type="InterPro" id="IPR011990">
    <property type="entry name" value="TPR-like_helical_dom_sf"/>
</dbReference>
<evidence type="ECO:0000313" key="3">
    <source>
        <dbReference type="EMBL" id="RMA78471.1"/>
    </source>
</evidence>
<dbReference type="SMART" id="SM00028">
    <property type="entry name" value="TPR"/>
    <property type="match status" value="3"/>
</dbReference>
<keyword evidence="2" id="KW-0802">TPR repeat</keyword>
<name>A0A3M0A022_9GAMM</name>
<dbReference type="RefSeq" id="WP_121877709.1">
    <property type="nucleotide sequence ID" value="NZ_REFJ01000006.1"/>
</dbReference>
<evidence type="ECO:0000313" key="4">
    <source>
        <dbReference type="Proteomes" id="UP000267187"/>
    </source>
</evidence>
<dbReference type="Pfam" id="PF13181">
    <property type="entry name" value="TPR_8"/>
    <property type="match status" value="1"/>
</dbReference>
<gene>
    <name evidence="3" type="ORF">DFR27_2410</name>
</gene>
<organism evidence="3 4">
    <name type="scientific">Umboniibacter marinipuniceus</name>
    <dbReference type="NCBI Taxonomy" id="569599"/>
    <lineage>
        <taxon>Bacteria</taxon>
        <taxon>Pseudomonadati</taxon>
        <taxon>Pseudomonadota</taxon>
        <taxon>Gammaproteobacteria</taxon>
        <taxon>Cellvibrionales</taxon>
        <taxon>Cellvibrionaceae</taxon>
        <taxon>Umboniibacter</taxon>
    </lineage>
</organism>
<dbReference type="EMBL" id="REFJ01000006">
    <property type="protein sequence ID" value="RMA78471.1"/>
    <property type="molecule type" value="Genomic_DNA"/>
</dbReference>
<dbReference type="Gene3D" id="1.25.40.10">
    <property type="entry name" value="Tetratricopeptide repeat domain"/>
    <property type="match status" value="2"/>
</dbReference>
<dbReference type="SUPFAM" id="SSF48452">
    <property type="entry name" value="TPR-like"/>
    <property type="match status" value="1"/>
</dbReference>
<dbReference type="Gene3D" id="3.40.50.300">
    <property type="entry name" value="P-loop containing nucleotide triphosphate hydrolases"/>
    <property type="match status" value="1"/>
</dbReference>
<dbReference type="Pfam" id="PF13469">
    <property type="entry name" value="Sulfotransfer_3"/>
    <property type="match status" value="1"/>
</dbReference>
<keyword evidence="4" id="KW-1185">Reference proteome</keyword>
<dbReference type="AlphaFoldDB" id="A0A3M0A022"/>
<dbReference type="PANTHER" id="PTHR12788">
    <property type="entry name" value="PROTEIN-TYROSINE SULFOTRANSFERASE 2"/>
    <property type="match status" value="1"/>
</dbReference>
<dbReference type="OrthoDB" id="9815894at2"/>